<organism evidence="6 7">
    <name type="scientific">Sporosarcina siberiensis</name>
    <dbReference type="NCBI Taxonomy" id="1365606"/>
    <lineage>
        <taxon>Bacteria</taxon>
        <taxon>Bacillati</taxon>
        <taxon>Bacillota</taxon>
        <taxon>Bacilli</taxon>
        <taxon>Bacillales</taxon>
        <taxon>Caryophanaceae</taxon>
        <taxon>Sporosarcina</taxon>
    </lineage>
</organism>
<protein>
    <submittedName>
        <fullName evidence="6">C40 family peptidase</fullName>
    </submittedName>
</protein>
<keyword evidence="3" id="KW-0378">Hydrolase</keyword>
<proteinExistence type="inferred from homology"/>
<evidence type="ECO:0000256" key="4">
    <source>
        <dbReference type="ARBA" id="ARBA00022807"/>
    </source>
</evidence>
<keyword evidence="7" id="KW-1185">Reference proteome</keyword>
<feature type="domain" description="NlpC/P60" evidence="5">
    <location>
        <begin position="197"/>
        <end position="323"/>
    </location>
</feature>
<keyword evidence="2" id="KW-0645">Protease</keyword>
<evidence type="ECO:0000259" key="5">
    <source>
        <dbReference type="PROSITE" id="PS51935"/>
    </source>
</evidence>
<dbReference type="PANTHER" id="PTHR47053:SF1">
    <property type="entry name" value="MUREIN DD-ENDOPEPTIDASE MEPH-RELATED"/>
    <property type="match status" value="1"/>
</dbReference>
<keyword evidence="4" id="KW-0788">Thiol protease</keyword>
<dbReference type="Gene3D" id="3.90.1720.10">
    <property type="entry name" value="endopeptidase domain like (from Nostoc punctiforme)"/>
    <property type="match status" value="2"/>
</dbReference>
<sequence length="323" mass="35112">MKKYLITSTLAIAIGFSSLGGAPSAIQPINASAATVTAQNNQQAVDAKADQITRFAKSIMGKATYGSNYSFTAPYQFKCASFMWFIFDENGVDLGSKTEDKMVKLGTHVPKSQLKKGDLVFFKQKTTGTDPDHMGMYIGDNKIIHMADSRQNIIISDLDGKSYYKDYYMTARRVLPSLLPSDTPKPTTPVKAPVASVTSADKVVDLASDLVGKAKFGYVYDEKTLTFTGAGFTHYIYGKQGVDLKFKLASRQAQLGKAVQKANLQKGDLLFFSTNNGGSKITQTGVFIGGNQYISLSTNGSVVKVSLDSAWSKKNYVTARRVL</sequence>
<dbReference type="Pfam" id="PF00877">
    <property type="entry name" value="NLPC_P60"/>
    <property type="match status" value="2"/>
</dbReference>
<dbReference type="InterPro" id="IPR051202">
    <property type="entry name" value="Peptidase_C40"/>
</dbReference>
<feature type="domain" description="NlpC/P60" evidence="5">
    <location>
        <begin position="45"/>
        <end position="175"/>
    </location>
</feature>
<comment type="caution">
    <text evidence="6">The sequence shown here is derived from an EMBL/GenBank/DDBJ whole genome shotgun (WGS) entry which is preliminary data.</text>
</comment>
<evidence type="ECO:0000313" key="7">
    <source>
        <dbReference type="Proteomes" id="UP001597218"/>
    </source>
</evidence>
<evidence type="ECO:0000256" key="1">
    <source>
        <dbReference type="ARBA" id="ARBA00007074"/>
    </source>
</evidence>
<reference evidence="7" key="1">
    <citation type="journal article" date="2019" name="Int. J. Syst. Evol. Microbiol.">
        <title>The Global Catalogue of Microorganisms (GCM) 10K type strain sequencing project: providing services to taxonomists for standard genome sequencing and annotation.</title>
        <authorList>
            <consortium name="The Broad Institute Genomics Platform"/>
            <consortium name="The Broad Institute Genome Sequencing Center for Infectious Disease"/>
            <person name="Wu L."/>
            <person name="Ma J."/>
        </authorList>
    </citation>
    <scope>NUCLEOTIDE SEQUENCE [LARGE SCALE GENOMIC DNA]</scope>
    <source>
        <strain evidence="7">CGMCC 4.7177</strain>
    </source>
</reference>
<dbReference type="PANTHER" id="PTHR47053">
    <property type="entry name" value="MUREIN DD-ENDOPEPTIDASE MEPH-RELATED"/>
    <property type="match status" value="1"/>
</dbReference>
<dbReference type="EMBL" id="JBHUGI010000021">
    <property type="protein sequence ID" value="MFD1927903.1"/>
    <property type="molecule type" value="Genomic_DNA"/>
</dbReference>
<dbReference type="RefSeq" id="WP_381536774.1">
    <property type="nucleotide sequence ID" value="NZ_JBHUGI010000021.1"/>
</dbReference>
<dbReference type="InterPro" id="IPR038765">
    <property type="entry name" value="Papain-like_cys_pep_sf"/>
</dbReference>
<dbReference type="InterPro" id="IPR000064">
    <property type="entry name" value="NLP_P60_dom"/>
</dbReference>
<evidence type="ECO:0000256" key="3">
    <source>
        <dbReference type="ARBA" id="ARBA00022801"/>
    </source>
</evidence>
<evidence type="ECO:0000256" key="2">
    <source>
        <dbReference type="ARBA" id="ARBA00022670"/>
    </source>
</evidence>
<name>A0ABW4SEQ8_9BACL</name>
<dbReference type="SUPFAM" id="SSF54001">
    <property type="entry name" value="Cysteine proteinases"/>
    <property type="match status" value="2"/>
</dbReference>
<evidence type="ECO:0000313" key="6">
    <source>
        <dbReference type="EMBL" id="MFD1927903.1"/>
    </source>
</evidence>
<accession>A0ABW4SEQ8</accession>
<comment type="similarity">
    <text evidence="1">Belongs to the peptidase C40 family.</text>
</comment>
<dbReference type="PROSITE" id="PS51935">
    <property type="entry name" value="NLPC_P60"/>
    <property type="match status" value="2"/>
</dbReference>
<gene>
    <name evidence="6" type="ORF">ACFSFY_07520</name>
</gene>
<dbReference type="Proteomes" id="UP001597218">
    <property type="component" value="Unassembled WGS sequence"/>
</dbReference>